<proteinExistence type="predicted"/>
<reference evidence="3 4" key="1">
    <citation type="submission" date="2020-05" db="EMBL/GenBank/DDBJ databases">
        <title>Whole genome sequencing and identification of novel metabolites from Paenibacillus alvei strain JR949.</title>
        <authorList>
            <person name="Rajendhran J."/>
            <person name="Sree Pranav P."/>
            <person name="Mahalakshmi B."/>
            <person name="Karthikeyan R."/>
        </authorList>
    </citation>
    <scope>NUCLEOTIDE SEQUENCE [LARGE SCALE GENOMIC DNA]</scope>
    <source>
        <strain evidence="3 4">JR949</strain>
    </source>
</reference>
<name>A0AAP7A4C2_PAEAL</name>
<dbReference type="PANTHER" id="PTHR12521:SF0">
    <property type="entry name" value="ADP-RIBOSE GLYCOHYDROLASE OARD1"/>
    <property type="match status" value="1"/>
</dbReference>
<evidence type="ECO:0000313" key="3">
    <source>
        <dbReference type="EMBL" id="NOJ74015.1"/>
    </source>
</evidence>
<dbReference type="RefSeq" id="WP_171419867.1">
    <property type="nucleotide sequence ID" value="NZ_JABFOR010000068.1"/>
</dbReference>
<dbReference type="GO" id="GO:0140291">
    <property type="term" value="P:peptidyl-glutamate ADP-deribosylation"/>
    <property type="evidence" value="ECO:0007669"/>
    <property type="project" value="TreeGrafter"/>
</dbReference>
<gene>
    <name evidence="3" type="ORF">HMI46_26235</name>
</gene>
<evidence type="ECO:0000256" key="1">
    <source>
        <dbReference type="ARBA" id="ARBA00035885"/>
    </source>
</evidence>
<evidence type="ECO:0000313" key="4">
    <source>
        <dbReference type="Proteomes" id="UP000552038"/>
    </source>
</evidence>
<dbReference type="PANTHER" id="PTHR12521">
    <property type="entry name" value="PROTEIN C6ORF130"/>
    <property type="match status" value="1"/>
</dbReference>
<dbReference type="Pfam" id="PF01661">
    <property type="entry name" value="Macro"/>
    <property type="match status" value="1"/>
</dbReference>
<dbReference type="InterPro" id="IPR043472">
    <property type="entry name" value="Macro_dom-like"/>
</dbReference>
<dbReference type="SUPFAM" id="SSF52949">
    <property type="entry name" value="Macro domain-like"/>
    <property type="match status" value="1"/>
</dbReference>
<dbReference type="InterPro" id="IPR050892">
    <property type="entry name" value="ADP-ribose_metab_enzymes"/>
</dbReference>
<protein>
    <submittedName>
        <fullName evidence="3">Macro domain-containing protein</fullName>
    </submittedName>
</protein>
<dbReference type="Gene3D" id="3.40.220.10">
    <property type="entry name" value="Leucine Aminopeptidase, subunit E, domain 1"/>
    <property type="match status" value="1"/>
</dbReference>
<comment type="catalytic activity">
    <reaction evidence="1">
        <text>an N-(ADP-alpha-D-ribosyl)-thymidine in DNA + H2O = a thymidine in DNA + ADP-D-ribose</text>
        <dbReference type="Rhea" id="RHEA:71655"/>
        <dbReference type="Rhea" id="RHEA-COMP:13556"/>
        <dbReference type="Rhea" id="RHEA-COMP:18051"/>
        <dbReference type="ChEBI" id="CHEBI:15377"/>
        <dbReference type="ChEBI" id="CHEBI:57967"/>
        <dbReference type="ChEBI" id="CHEBI:137386"/>
        <dbReference type="ChEBI" id="CHEBI:191199"/>
    </reaction>
    <physiologicalReaction direction="left-to-right" evidence="1">
        <dbReference type="Rhea" id="RHEA:71656"/>
    </physiologicalReaction>
</comment>
<accession>A0AAP7A4C2</accession>
<dbReference type="EMBL" id="JABFOR010000068">
    <property type="protein sequence ID" value="NOJ74015.1"/>
    <property type="molecule type" value="Genomic_DNA"/>
</dbReference>
<feature type="domain" description="Macro" evidence="2">
    <location>
        <begin position="1"/>
        <end position="153"/>
    </location>
</feature>
<comment type="caution">
    <text evidence="3">The sequence shown here is derived from an EMBL/GenBank/DDBJ whole genome shotgun (WGS) entry which is preliminary data.</text>
</comment>
<evidence type="ECO:0000259" key="2">
    <source>
        <dbReference type="PROSITE" id="PS51154"/>
    </source>
</evidence>
<dbReference type="Proteomes" id="UP000552038">
    <property type="component" value="Unassembled WGS sequence"/>
</dbReference>
<dbReference type="SMART" id="SM00506">
    <property type="entry name" value="A1pp"/>
    <property type="match status" value="1"/>
</dbReference>
<organism evidence="3 4">
    <name type="scientific">Paenibacillus alvei</name>
    <name type="common">Bacillus alvei</name>
    <dbReference type="NCBI Taxonomy" id="44250"/>
    <lineage>
        <taxon>Bacteria</taxon>
        <taxon>Bacillati</taxon>
        <taxon>Bacillota</taxon>
        <taxon>Bacilli</taxon>
        <taxon>Bacillales</taxon>
        <taxon>Paenibacillaceae</taxon>
        <taxon>Paenibacillus</taxon>
    </lineage>
</organism>
<dbReference type="InterPro" id="IPR002589">
    <property type="entry name" value="Macro_dom"/>
</dbReference>
<dbReference type="PROSITE" id="PS51154">
    <property type="entry name" value="MACRO"/>
    <property type="match status" value="1"/>
</dbReference>
<dbReference type="AlphaFoldDB" id="A0AAP7A4C2"/>
<sequence length="153" mass="17050">MAVHVIIGDLLNAKEAIIGHQVNCQGVMGSGIAKVLRERYNTLYPSYKQYCDQHQSPDELLGKCHIVKEGSTHIANLFGQLDYGRQKGRVYTNYEALRTSLTTLREYAVQNHLSVALPYGIGCGLANGDWNVASEILEEVFADYDVILYKLEG</sequence>